<dbReference type="PANTHER" id="PTHR24171">
    <property type="entry name" value="ANKYRIN REPEAT DOMAIN-CONTAINING PROTEIN 39-RELATED"/>
    <property type="match status" value="1"/>
</dbReference>
<evidence type="ECO:0000259" key="6">
    <source>
        <dbReference type="Pfam" id="PF24521"/>
    </source>
</evidence>
<feature type="compositionally biased region" description="Basic and acidic residues" evidence="4">
    <location>
        <begin position="254"/>
        <end position="268"/>
    </location>
</feature>
<feature type="compositionally biased region" description="Polar residues" evidence="4">
    <location>
        <begin position="186"/>
        <end position="200"/>
    </location>
</feature>
<dbReference type="SMART" id="SM00248">
    <property type="entry name" value="ANK"/>
    <property type="match status" value="3"/>
</dbReference>
<comment type="caution">
    <text evidence="7">The sequence shown here is derived from an EMBL/GenBank/DDBJ whole genome shotgun (WGS) entry which is preliminary data.</text>
</comment>
<feature type="compositionally biased region" description="Polar residues" evidence="4">
    <location>
        <begin position="846"/>
        <end position="856"/>
    </location>
</feature>
<feature type="region of interest" description="Disordered" evidence="4">
    <location>
        <begin position="975"/>
        <end position="1141"/>
    </location>
</feature>
<feature type="compositionally biased region" description="Polar residues" evidence="4">
    <location>
        <begin position="47"/>
        <end position="56"/>
    </location>
</feature>
<keyword evidence="8" id="KW-1185">Reference proteome</keyword>
<feature type="compositionally biased region" description="Basic and acidic residues" evidence="4">
    <location>
        <begin position="15"/>
        <end position="27"/>
    </location>
</feature>
<dbReference type="Pfam" id="PF24513">
    <property type="entry name" value="DUF7593"/>
    <property type="match status" value="1"/>
</dbReference>
<protein>
    <submittedName>
        <fullName evidence="7">Set3 complex subunit with deacetylase activity, meiotic-specific repressor of sporulation proteins</fullName>
    </submittedName>
</protein>
<evidence type="ECO:0000259" key="5">
    <source>
        <dbReference type="Pfam" id="PF24513"/>
    </source>
</evidence>
<accession>A0A8H3FEN4</accession>
<keyword evidence="1" id="KW-0677">Repeat</keyword>
<feature type="compositionally biased region" description="Basic and acidic residues" evidence="4">
    <location>
        <begin position="1021"/>
        <end position="1134"/>
    </location>
</feature>
<proteinExistence type="predicted"/>
<feature type="region of interest" description="Disordered" evidence="4">
    <location>
        <begin position="675"/>
        <end position="914"/>
    </location>
</feature>
<feature type="domain" description="DUF7593" evidence="5">
    <location>
        <begin position="1136"/>
        <end position="1280"/>
    </location>
</feature>
<feature type="compositionally biased region" description="Basic and acidic residues" evidence="4">
    <location>
        <begin position="103"/>
        <end position="120"/>
    </location>
</feature>
<dbReference type="Pfam" id="PF24521">
    <property type="entry name" value="Ank_KRIT1"/>
    <property type="match status" value="1"/>
</dbReference>
<feature type="compositionally biased region" description="Basic and acidic residues" evidence="4">
    <location>
        <begin position="480"/>
        <end position="505"/>
    </location>
</feature>
<dbReference type="InterPro" id="IPR056485">
    <property type="entry name" value="ARM_KRIT1"/>
</dbReference>
<dbReference type="SUPFAM" id="SSF48403">
    <property type="entry name" value="Ankyrin repeat"/>
    <property type="match status" value="1"/>
</dbReference>
<dbReference type="InterPro" id="IPR056015">
    <property type="entry name" value="DUF7593"/>
</dbReference>
<evidence type="ECO:0000256" key="4">
    <source>
        <dbReference type="SAM" id="MobiDB-lite"/>
    </source>
</evidence>
<dbReference type="PROSITE" id="PS50297">
    <property type="entry name" value="ANK_REP_REGION"/>
    <property type="match status" value="2"/>
</dbReference>
<keyword evidence="2 3" id="KW-0040">ANK repeat</keyword>
<evidence type="ECO:0000313" key="7">
    <source>
        <dbReference type="EMBL" id="CAF9922139.1"/>
    </source>
</evidence>
<gene>
    <name evidence="7" type="primary">HOS4</name>
    <name evidence="7" type="ORF">ALECFALPRED_002018</name>
</gene>
<dbReference type="GO" id="GO:0004842">
    <property type="term" value="F:ubiquitin-protein transferase activity"/>
    <property type="evidence" value="ECO:0007669"/>
    <property type="project" value="TreeGrafter"/>
</dbReference>
<dbReference type="Proteomes" id="UP000664203">
    <property type="component" value="Unassembled WGS sequence"/>
</dbReference>
<dbReference type="PROSITE" id="PS50088">
    <property type="entry name" value="ANK_REPEAT"/>
    <property type="match status" value="2"/>
</dbReference>
<dbReference type="OrthoDB" id="194358at2759"/>
<feature type="compositionally biased region" description="Basic and acidic residues" evidence="4">
    <location>
        <begin position="746"/>
        <end position="766"/>
    </location>
</feature>
<evidence type="ECO:0000256" key="2">
    <source>
        <dbReference type="ARBA" id="ARBA00023043"/>
    </source>
</evidence>
<feature type="region of interest" description="Disordered" evidence="4">
    <location>
        <begin position="480"/>
        <end position="545"/>
    </location>
</feature>
<dbReference type="InterPro" id="IPR036770">
    <property type="entry name" value="Ankyrin_rpt-contain_sf"/>
</dbReference>
<feature type="compositionally biased region" description="Basic and acidic residues" evidence="4">
    <location>
        <begin position="987"/>
        <end position="1014"/>
    </location>
</feature>
<dbReference type="Gene3D" id="1.25.40.20">
    <property type="entry name" value="Ankyrin repeat-containing domain"/>
    <property type="match status" value="2"/>
</dbReference>
<dbReference type="PANTHER" id="PTHR24171:SF8">
    <property type="entry name" value="BRCA1-ASSOCIATED RING DOMAIN PROTEIN 1"/>
    <property type="match status" value="1"/>
</dbReference>
<evidence type="ECO:0000256" key="3">
    <source>
        <dbReference type="PROSITE-ProRule" id="PRU00023"/>
    </source>
</evidence>
<feature type="region of interest" description="Disordered" evidence="4">
    <location>
        <begin position="1"/>
        <end position="356"/>
    </location>
</feature>
<dbReference type="GO" id="GO:0085020">
    <property type="term" value="P:protein K6-linked ubiquitination"/>
    <property type="evidence" value="ECO:0007669"/>
    <property type="project" value="TreeGrafter"/>
</dbReference>
<name>A0A8H3FEN4_9LECA</name>
<feature type="compositionally biased region" description="Polar residues" evidence="4">
    <location>
        <begin position="166"/>
        <end position="175"/>
    </location>
</feature>
<feature type="compositionally biased region" description="Basic and acidic residues" evidence="4">
    <location>
        <begin position="697"/>
        <end position="706"/>
    </location>
</feature>
<dbReference type="Pfam" id="PF12796">
    <property type="entry name" value="Ank_2"/>
    <property type="match status" value="1"/>
</dbReference>
<feature type="compositionally biased region" description="Polar residues" evidence="4">
    <location>
        <begin position="1326"/>
        <end position="1335"/>
    </location>
</feature>
<feature type="repeat" description="ANK" evidence="3">
    <location>
        <begin position="389"/>
        <end position="421"/>
    </location>
</feature>
<feature type="compositionally biased region" description="Polar residues" evidence="4">
    <location>
        <begin position="129"/>
        <end position="139"/>
    </location>
</feature>
<organism evidence="7 8">
    <name type="scientific">Alectoria fallacina</name>
    <dbReference type="NCBI Taxonomy" id="1903189"/>
    <lineage>
        <taxon>Eukaryota</taxon>
        <taxon>Fungi</taxon>
        <taxon>Dikarya</taxon>
        <taxon>Ascomycota</taxon>
        <taxon>Pezizomycotina</taxon>
        <taxon>Lecanoromycetes</taxon>
        <taxon>OSLEUM clade</taxon>
        <taxon>Lecanoromycetidae</taxon>
        <taxon>Lecanorales</taxon>
        <taxon>Lecanorineae</taxon>
        <taxon>Parmeliaceae</taxon>
        <taxon>Alectoria</taxon>
    </lineage>
</organism>
<feature type="repeat" description="ANK" evidence="3">
    <location>
        <begin position="422"/>
        <end position="454"/>
    </location>
</feature>
<sequence>MRDKATGLEGTTAQHEIHAGEIQRETDMNDDPLAISKPVDSGEAETQADQAEQSHNVAAAREPRDTARSPVNAQVNGTIANHSNGDSAMDKSDSEAETVVMSGKEEDAEQKMRKAIKLEEASVAEPVANGQSDNLPTIQEDQREGSREEICRKPSLKRKRAIPANGNGNVPDTGNSSNLSSTISSPVQAVQSSKETVATSDRSRSSPPFEEVAQQLEGRVMKQRSGSDSAHNRRQAGKSDRESGPANPRKRRETRSATHFDGSAHRSESPPSHNNDRAQSIQSTISHPNGVTKRRKLPAPLHVDRRRKASEDIHPDSDDSSSVHSRHQLQKITSADSHAMSPAKMPISHKKNRDRSGRTLLARACAQDAGEAEMWLKERPQDIDVPDNAGNTPLQIAALEGDVEVVQLLLDAGCDITSKNIDKDTPLIDAVENGHLEVVRLLLKAGLDPRQKNAKGQEPFELIPADDEEAEDIRDALLASKKEKESLRRPSEDHHRHSTGSRDIEMSSTGASGASPTRSPPPAAPGVRRRTARSQPTDDALLWVNPTPERLRDAAGKGDLTIVDHILKMRPKVDTEAVLAAARGGHDGVLNLMMAIGNLDADPEPLRSGEYKPAYSTPMLAAIGRGNLSVIQLLLSQPGFDPTRRRYRDLTYCEVSKERQGSEWQEEYDILKEAYDNYRPNGGRRSNNSSPRKVRPKRVDSNKHSSETSSSPHDSRKVRKAKPPPDDDPTEGVGGESSFKGSGSRHLGDELKKQQDSAIASDRDSDALGPPKAKHKESSSNNDIARPAINRADSLKPKRRLLSGNDFKTDKGIKQRTSHVTEAREDPTRRKSGDSNSERQRKSSDASESTAKISKASSEEPINVKSELGKKRHRMSVSPQASKTDLLGTTEVVKKKKRRVDSQGNAIDQDRDRSFRPMVANMIASPTVVPSPTVPQGTAPVAFMGSNTGSPVMKSPIESRIHSALISPVNHIDQALQQQPLEQPDLDDMRAQRQVEEDALRQERLDRERERQAAQEEEERLEQIESEKRRQAEVELELQARAEREEAERKARIAQDEEDARLEAQRQAEEEQRQLQLEREEEENRIAKKKRDEEMQQRRIEQERLRKEDQERRRREVEERESKRRMQAQEEAERHRRQLLPNGLRRAAELNPEDARTAKEVTKWLPLRTVTTQELDPGCEPQIAEERWIANLQVAPILAIKDLELSQYTAWTRFPATINHHGSLWRQLRNPMSQALPPSLLSPTEVYNLDEETRPKFFAMKHLFWIKLSEFLDIVPRHQHLAGMNLGTRAMILHEFPFGRGGTWDKPGGSGGEEVVKQEAAASPVMNGNMTNGYR</sequence>
<feature type="compositionally biased region" description="Low complexity" evidence="4">
    <location>
        <begin position="176"/>
        <end position="185"/>
    </location>
</feature>
<feature type="compositionally biased region" description="Polar residues" evidence="4">
    <location>
        <begin position="269"/>
        <end position="289"/>
    </location>
</feature>
<feature type="domain" description="KRIT1 ARM-repeats" evidence="6">
    <location>
        <begin position="530"/>
        <end position="679"/>
    </location>
</feature>
<feature type="compositionally biased region" description="Basic and acidic residues" evidence="4">
    <location>
        <begin position="140"/>
        <end position="152"/>
    </location>
</feature>
<feature type="compositionally biased region" description="Polar residues" evidence="4">
    <location>
        <begin position="69"/>
        <end position="86"/>
    </location>
</feature>
<feature type="compositionally biased region" description="Basic and acidic residues" evidence="4">
    <location>
        <begin position="807"/>
        <end position="845"/>
    </location>
</feature>
<evidence type="ECO:0000313" key="8">
    <source>
        <dbReference type="Proteomes" id="UP000664203"/>
    </source>
</evidence>
<reference evidence="7" key="1">
    <citation type="submission" date="2021-03" db="EMBL/GenBank/DDBJ databases">
        <authorList>
            <person name="Tagirdzhanova G."/>
        </authorList>
    </citation>
    <scope>NUCLEOTIDE SEQUENCE</scope>
</reference>
<evidence type="ECO:0000256" key="1">
    <source>
        <dbReference type="ARBA" id="ARBA00022737"/>
    </source>
</evidence>
<feature type="region of interest" description="Disordered" evidence="4">
    <location>
        <begin position="1303"/>
        <end position="1335"/>
    </location>
</feature>
<dbReference type="EMBL" id="CAJPDR010000152">
    <property type="protein sequence ID" value="CAF9922139.1"/>
    <property type="molecule type" value="Genomic_DNA"/>
</dbReference>
<dbReference type="InterPro" id="IPR002110">
    <property type="entry name" value="Ankyrin_rpt"/>
</dbReference>